<sequence length="210" mass="24673">MTFPFKRQSHQNICKLYFFFFRKNSKNYKKKKDSISGSQNMNGWKFNISSGQLLEMIYECTRIFTHLCFPFFFNKKKLETQRQKQFCKKTAVQMRLDIDNFKFNVDDIFVDSQEDLYIKAQEVVHLFAQGNANTLFFVNESLIKLAGGMQDEPKTEKYEAEVKALVKLYGDMIQEDILRKKLEQSNGNVSAVIDQITATLLNQNVIYTFI</sequence>
<accession>X6P4Q5</accession>
<dbReference type="EMBL" id="ASPP01003331">
    <property type="protein sequence ID" value="ETO33520.1"/>
    <property type="molecule type" value="Genomic_DNA"/>
</dbReference>
<evidence type="ECO:0000313" key="2">
    <source>
        <dbReference type="Proteomes" id="UP000023152"/>
    </source>
</evidence>
<evidence type="ECO:0000313" key="1">
    <source>
        <dbReference type="EMBL" id="ETO33520.1"/>
    </source>
</evidence>
<reference evidence="1 2" key="1">
    <citation type="journal article" date="2013" name="Curr. Biol.">
        <title>The Genome of the Foraminiferan Reticulomyxa filosa.</title>
        <authorList>
            <person name="Glockner G."/>
            <person name="Hulsmann N."/>
            <person name="Schleicher M."/>
            <person name="Noegel A.A."/>
            <person name="Eichinger L."/>
            <person name="Gallinger C."/>
            <person name="Pawlowski J."/>
            <person name="Sierra R."/>
            <person name="Euteneuer U."/>
            <person name="Pillet L."/>
            <person name="Moustafa A."/>
            <person name="Platzer M."/>
            <person name="Groth M."/>
            <person name="Szafranski K."/>
            <person name="Schliwa M."/>
        </authorList>
    </citation>
    <scope>NUCLEOTIDE SEQUENCE [LARGE SCALE GENOMIC DNA]</scope>
</reference>
<name>X6P4Q5_RETFI</name>
<proteinExistence type="predicted"/>
<organism evidence="1 2">
    <name type="scientific">Reticulomyxa filosa</name>
    <dbReference type="NCBI Taxonomy" id="46433"/>
    <lineage>
        <taxon>Eukaryota</taxon>
        <taxon>Sar</taxon>
        <taxon>Rhizaria</taxon>
        <taxon>Retaria</taxon>
        <taxon>Foraminifera</taxon>
        <taxon>Monothalamids</taxon>
        <taxon>Reticulomyxidae</taxon>
        <taxon>Reticulomyxa</taxon>
    </lineage>
</organism>
<gene>
    <name evidence="1" type="ORF">RFI_03582</name>
</gene>
<keyword evidence="2" id="KW-1185">Reference proteome</keyword>
<comment type="caution">
    <text evidence="1">The sequence shown here is derived from an EMBL/GenBank/DDBJ whole genome shotgun (WGS) entry which is preliminary data.</text>
</comment>
<dbReference type="Proteomes" id="UP000023152">
    <property type="component" value="Unassembled WGS sequence"/>
</dbReference>
<dbReference type="AlphaFoldDB" id="X6P4Q5"/>
<protein>
    <submittedName>
        <fullName evidence="1">Uncharacterized protein</fullName>
    </submittedName>
</protein>